<evidence type="ECO:0000256" key="5">
    <source>
        <dbReference type="ARBA" id="ARBA00023163"/>
    </source>
</evidence>
<feature type="compositionally biased region" description="Polar residues" evidence="7">
    <location>
        <begin position="1329"/>
        <end position="1355"/>
    </location>
</feature>
<feature type="domain" description="Histone deacetylase complex subunit SAP130 C-terminal" evidence="8">
    <location>
        <begin position="1372"/>
        <end position="1503"/>
    </location>
</feature>
<feature type="region of interest" description="Disordered" evidence="7">
    <location>
        <begin position="1269"/>
        <end position="1359"/>
    </location>
</feature>
<keyword evidence="4" id="KW-0805">Transcription regulation</keyword>
<feature type="region of interest" description="Disordered" evidence="7">
    <location>
        <begin position="1136"/>
        <end position="1181"/>
    </location>
</feature>
<evidence type="ECO:0000256" key="1">
    <source>
        <dbReference type="ARBA" id="ARBA00004123"/>
    </source>
</evidence>
<feature type="region of interest" description="Disordered" evidence="7">
    <location>
        <begin position="1096"/>
        <end position="1122"/>
    </location>
</feature>
<feature type="compositionally biased region" description="Low complexity" evidence="7">
    <location>
        <begin position="1148"/>
        <end position="1168"/>
    </location>
</feature>
<feature type="compositionally biased region" description="Polar residues" evidence="7">
    <location>
        <begin position="1288"/>
        <end position="1300"/>
    </location>
</feature>
<feature type="compositionally biased region" description="Polar residues" evidence="7">
    <location>
        <begin position="1169"/>
        <end position="1181"/>
    </location>
</feature>
<dbReference type="PANTHER" id="PTHR13497:SF3">
    <property type="entry name" value="HISTONE DEACETYLASE COMPLEX SUBUNIT SAP130"/>
    <property type="match status" value="1"/>
</dbReference>
<dbReference type="EnsemblMetazoa" id="MDOA001755-RC">
    <property type="protein sequence ID" value="MDOA001755-PC"/>
    <property type="gene ID" value="MDOA001755"/>
</dbReference>
<protein>
    <recommendedName>
        <fullName evidence="8">Histone deacetylase complex subunit SAP130 C-terminal domain-containing protein</fullName>
    </recommendedName>
</protein>
<dbReference type="RefSeq" id="XP_011292061.2">
    <property type="nucleotide sequence ID" value="XM_011293759.3"/>
</dbReference>
<keyword evidence="5" id="KW-0804">Transcription</keyword>
<evidence type="ECO:0000259" key="8">
    <source>
        <dbReference type="Pfam" id="PF16014"/>
    </source>
</evidence>
<proteinExistence type="inferred from homology"/>
<feature type="compositionally biased region" description="Low complexity" evidence="7">
    <location>
        <begin position="1307"/>
        <end position="1323"/>
    </location>
</feature>
<feature type="compositionally biased region" description="Low complexity" evidence="7">
    <location>
        <begin position="1096"/>
        <end position="1117"/>
    </location>
</feature>
<keyword evidence="3" id="KW-0678">Repressor</keyword>
<feature type="compositionally biased region" description="Low complexity" evidence="7">
    <location>
        <begin position="39"/>
        <end position="88"/>
    </location>
</feature>
<feature type="compositionally biased region" description="Gly residues" evidence="7">
    <location>
        <begin position="1"/>
        <end position="24"/>
    </location>
</feature>
<dbReference type="InterPro" id="IPR024137">
    <property type="entry name" value="His_deAcase_cplx_SAP130"/>
</dbReference>
<dbReference type="OrthoDB" id="10048604at2759"/>
<evidence type="ECO:0000256" key="3">
    <source>
        <dbReference type="ARBA" id="ARBA00022491"/>
    </source>
</evidence>
<accession>A0A1I8M6M0</accession>
<dbReference type="Pfam" id="PF16014">
    <property type="entry name" value="SAP130_C"/>
    <property type="match status" value="1"/>
</dbReference>
<dbReference type="STRING" id="7370.A0A1I8M6M0"/>
<gene>
    <name evidence="9" type="primary">101901631</name>
</gene>
<reference evidence="9" key="1">
    <citation type="submission" date="2020-05" db="UniProtKB">
        <authorList>
            <consortium name="EnsemblMetazoa"/>
        </authorList>
    </citation>
    <scope>IDENTIFICATION</scope>
    <source>
        <strain evidence="9">Aabys</strain>
    </source>
</reference>
<dbReference type="VEuPathDB" id="VectorBase:MDOMA2_015743"/>
<evidence type="ECO:0000313" key="9">
    <source>
        <dbReference type="EnsemblMetazoa" id="MDOA001755-PC"/>
    </source>
</evidence>
<dbReference type="GO" id="GO:0000122">
    <property type="term" value="P:negative regulation of transcription by RNA polymerase II"/>
    <property type="evidence" value="ECO:0007669"/>
    <property type="project" value="TreeGrafter"/>
</dbReference>
<keyword evidence="6" id="KW-0539">Nucleus</keyword>
<feature type="compositionally biased region" description="Low complexity" evidence="7">
    <location>
        <begin position="428"/>
        <end position="453"/>
    </location>
</feature>
<dbReference type="GO" id="GO:0070822">
    <property type="term" value="C:Sin3-type complex"/>
    <property type="evidence" value="ECO:0007669"/>
    <property type="project" value="TreeGrafter"/>
</dbReference>
<comment type="subcellular location">
    <subcellularLocation>
        <location evidence="1">Nucleus</location>
    </subcellularLocation>
</comment>
<feature type="region of interest" description="Disordered" evidence="7">
    <location>
        <begin position="669"/>
        <end position="698"/>
    </location>
</feature>
<evidence type="ECO:0000256" key="7">
    <source>
        <dbReference type="SAM" id="MobiDB-lite"/>
    </source>
</evidence>
<feature type="compositionally biased region" description="Low complexity" evidence="7">
    <location>
        <begin position="684"/>
        <end position="698"/>
    </location>
</feature>
<evidence type="ECO:0000256" key="4">
    <source>
        <dbReference type="ARBA" id="ARBA00023015"/>
    </source>
</evidence>
<evidence type="ECO:0000256" key="2">
    <source>
        <dbReference type="ARBA" id="ARBA00007859"/>
    </source>
</evidence>
<evidence type="ECO:0000256" key="6">
    <source>
        <dbReference type="ARBA" id="ARBA00023242"/>
    </source>
</evidence>
<dbReference type="InterPro" id="IPR031963">
    <property type="entry name" value="SAP130_C"/>
</dbReference>
<sequence>MNSGDGSNGPGGGSGAGPGGGGGEPLKIIKTQLIPHPHPVSLQQSQQQQHHSPLPSPTTSTPTPLQLQSSSSTTITTPPNTNISNSTPPTAPQQSVVHHTPSIQLKNPTNVTNLFSLNPVAAKITHVKTTTIDAVGGGSGGGGGISLSGLTPTAIGSVGGGGGGGAGNSGGIVTSAGLSAVGAIKVGNSGAVATSLSGTPIALNSSQSPGAGGATSIRAIGAGGQSTQVRVVMSNLMSPSMIKQLENAGPGRTQITAFPTASARSVSNTSITVTRSATQATYLPRPNASGTQMTGVGMGVSAGQRLVTPIRTTPASVQGGTSGGATVTGITAAGNFVRGTAVSRNTSSPATTVISPATSTTWMAANQSGHQVQLIRAIPHQPRQRIITTQGISGVPVSATGSVASVSGTVVTTTASALQSGGGAMVVSQQHHTPTSQQQGQQSTIQTVSSASSQQQQQQQTYVATVLPPRQHQATLVYSSNVSGSQQLTAGQQQQFNPTSVAGGGPRFAVATPLTPGSGSSGATRQIRPIPFAKSFSATKLNTTSISIRAPNLPQLAPSMAASNVVSSANVAAANSPRSTTVTGVTASSANVIPSTTTRIIQLQQQPGGTTQQIIGPTGRLAANVMLQPIIVNTAGAGKIGIRPPVTMAAKVQPPLTITQLGIGKLPSSSSSATSVSGGGGGQQNINTSSGNASPSISSASITVTNLSTNATTQLVNVSQAGGGTSGGQLLATQNLVTSSSGSTVTAAGGATVVPLAINARGSSGGNIITGTMTPIKNASAITVGKVMTQLSSPLDNSANSSSNNVSATSSTANVFIHAPTPQRPHSNSSTSSNSGGVVVNTSLSSAGGASSSQAPASVLTSAGANVVAGTFLQPGSTIYYESVPASSVQVSTGVLSLTTTTVTSSTMSQNQIASSAANLSISSLPFVTHAGAGSNSTTATFTVVPSTGGRTIGQLQIPVSNAGTQIQTVPVRFSQLSSTGQMTGDTGISVSQAASQLLQQSAAGLETSQIIIPASQCQPHVSTAGGSSSQSQQTHQMVIPLQTSIKVTSGSTGTAVVSNFLRKRDADGSPIRAAKNLQPTLISMGSANNLINNSSSPASSSIGGGSSYSLTSVTSSSGGGGGATVLTAEALAKKDRSNNSLSTPMNSSSLPSARSSRADSPASSDGSTTVSANSSPGVEQQIQDNNMIINRMTGGSNHTIESHFNPINELYSNHHSVVSQQHILPGTPVTTRNLSSMVEHHHGGAASGGIHGPSSTATTAITIQQRLNGVGGTMDCPPRKKSRRSTNDSQLSTHSQASLSLPPPQAANNNNSTSSTSLSQPPAIAQEPTVTTVISNGTASNTTAGVTSTPSGNEVVNGKENTKPVEFILKRPKNCTLMSTYKQTWKSAYNHFQRYSDVKPREERRPTIMDLANQNNVLGKINGWKIYHLKSQMEDLCENESLGYEKLSSMLKQMESNGITNEIERISDLLKGNMQRSKIIVDGVSEAQNQIMKIFEHKSHVSDIITRCASKRNYKKREKV</sequence>
<dbReference type="PANTHER" id="PTHR13497">
    <property type="entry name" value="HISTONE DEACETYLASE COMPLEX SUBUNIT SAP130"/>
    <property type="match status" value="1"/>
</dbReference>
<name>A0A1I8M6M0_MUSDO</name>
<dbReference type="VEuPathDB" id="VectorBase:MDOA001755"/>
<feature type="region of interest" description="Disordered" evidence="7">
    <location>
        <begin position="818"/>
        <end position="837"/>
    </location>
</feature>
<comment type="similarity">
    <text evidence="2">Belongs to the SAP130 family.</text>
</comment>
<feature type="region of interest" description="Disordered" evidence="7">
    <location>
        <begin position="423"/>
        <end position="453"/>
    </location>
</feature>
<organism evidence="9">
    <name type="scientific">Musca domestica</name>
    <name type="common">House fly</name>
    <dbReference type="NCBI Taxonomy" id="7370"/>
    <lineage>
        <taxon>Eukaryota</taxon>
        <taxon>Metazoa</taxon>
        <taxon>Ecdysozoa</taxon>
        <taxon>Arthropoda</taxon>
        <taxon>Hexapoda</taxon>
        <taxon>Insecta</taxon>
        <taxon>Pterygota</taxon>
        <taxon>Neoptera</taxon>
        <taxon>Endopterygota</taxon>
        <taxon>Diptera</taxon>
        <taxon>Brachycera</taxon>
        <taxon>Muscomorpha</taxon>
        <taxon>Muscoidea</taxon>
        <taxon>Muscidae</taxon>
        <taxon>Musca</taxon>
    </lineage>
</organism>
<feature type="compositionally biased region" description="Low complexity" evidence="7">
    <location>
        <begin position="827"/>
        <end position="837"/>
    </location>
</feature>
<feature type="region of interest" description="Disordered" evidence="7">
    <location>
        <begin position="1"/>
        <end position="98"/>
    </location>
</feature>